<dbReference type="InterPro" id="IPR042045">
    <property type="entry name" value="EXOC6/Sec15_C_dom1"/>
</dbReference>
<feature type="domain" description="Exocyst complex component EXOC6/Sec15 N-terminal" evidence="6">
    <location>
        <begin position="53"/>
        <end position="221"/>
    </location>
</feature>
<dbReference type="PANTHER" id="PTHR12702:SF1">
    <property type="entry name" value="EXOCYST COMPLEX COMPONENT SEC15B"/>
    <property type="match status" value="1"/>
</dbReference>
<dbReference type="PANTHER" id="PTHR12702">
    <property type="entry name" value="SEC15"/>
    <property type="match status" value="1"/>
</dbReference>
<dbReference type="InterPro" id="IPR048359">
    <property type="entry name" value="EXOC6_Sec15_N"/>
</dbReference>
<dbReference type="PIRSF" id="PIRSF025007">
    <property type="entry name" value="Sec15"/>
    <property type="match status" value="1"/>
</dbReference>
<protein>
    <recommendedName>
        <fullName evidence="4">Exocyst complex component</fullName>
    </recommendedName>
</protein>
<dbReference type="HOGENOM" id="CLU_019671_0_0_1"/>
<dbReference type="KEGG" id="atr:18430255"/>
<keyword evidence="3 4" id="KW-0268">Exocytosis</keyword>
<dbReference type="Pfam" id="PF20651">
    <property type="entry name" value="EXOC6_Sec15_N"/>
    <property type="match status" value="1"/>
</dbReference>
<accession>W1NX03</accession>
<evidence type="ECO:0000313" key="7">
    <source>
        <dbReference type="EMBL" id="ERN02152.1"/>
    </source>
</evidence>
<dbReference type="Pfam" id="PF04091">
    <property type="entry name" value="Sec15_C"/>
    <property type="match status" value="1"/>
</dbReference>
<dbReference type="GO" id="GO:0090522">
    <property type="term" value="P:vesicle tethering involved in exocytosis"/>
    <property type="evidence" value="ECO:0007669"/>
    <property type="project" value="UniProtKB-UniRule"/>
</dbReference>
<dbReference type="GO" id="GO:0000145">
    <property type="term" value="C:exocyst"/>
    <property type="evidence" value="ECO:0000318"/>
    <property type="project" value="GO_Central"/>
</dbReference>
<evidence type="ECO:0000259" key="6">
    <source>
        <dbReference type="Pfam" id="PF20651"/>
    </source>
</evidence>
<evidence type="ECO:0000256" key="2">
    <source>
        <dbReference type="ARBA" id="ARBA00022448"/>
    </source>
</evidence>
<dbReference type="OrthoDB" id="10267033at2759"/>
<dbReference type="Gramene" id="ERN02152">
    <property type="protein sequence ID" value="ERN02152"/>
    <property type="gene ID" value="AMTR_s00045p00185750"/>
</dbReference>
<dbReference type="GO" id="GO:0060321">
    <property type="term" value="P:acceptance of pollen"/>
    <property type="evidence" value="ECO:0007669"/>
    <property type="project" value="EnsemblPlants"/>
</dbReference>
<sequence length="757" mass="82993">MKPPKSSAQEAAAGAGASYEDQLVSAIGNGEDLGPIVRMAFAANESDALLSSLRNLSRAKDGEIQALCYSHHSHFILAVDHLRSLLSDALSLKSSLSSLHSNLQSSASPLLESVQNLLEALNLSQNLGIALTNAGQCLAISRLCVHANAHLANRRHHQALVCLRILEAEHLGSTPCTPLGLMLQTHIPAIRDHIRQKAQQSLGDWLVEVRSTGRELGQLAISGAASARQRAEEIRQEPYALDIDDNPEPDPCASLDLTPLYRAHHVHKTLGLEAEFRHYYHENRRLQLVSDFQLSNMGPFLESHQAFFSQIAGFFIVEDRVQGVVGRAQDDALWDLALAKVCDVVDEQFSRMQAASHLLLVKDHASLMAETLGQSGFYVRPLFEALARHAERYHELLLRECGQQAREAVAAEELEPMVMRKAYEYDMNIVSFGLETICTTTPAFPYVAPFSAAVPACCRVVRSFIEDSVSYLAHAGLDWCERHRLVRVYLDRLLCGVLNEALLACSPATVSHAVQAVADVAALSHAFEHFEELAARLSGVITRRNTSKVAPLTPAMEKAEATLLSLLCTKLDEYIAMMETVNWVADEPPKGGNQYANEAIIYLETLVSTAGQVLPPEMLSRALKGALSHISEGIVAFLGSDAVRRFNGNAVAGLDADLRLLEGFAEGQGSEELKQGLAEARQMVNLLLSNHPENFLNPVIREKSYATLDYRKVVAISEKMRDSGAERLFGSFGTRGAKQNPKKKSLDVLIRRLKDAA</sequence>
<reference evidence="8" key="1">
    <citation type="journal article" date="2013" name="Science">
        <title>The Amborella genome and the evolution of flowering plants.</title>
        <authorList>
            <consortium name="Amborella Genome Project"/>
        </authorList>
    </citation>
    <scope>NUCLEOTIDE SEQUENCE [LARGE SCALE GENOMIC DNA]</scope>
</reference>
<dbReference type="GO" id="GO:0005829">
    <property type="term" value="C:cytosol"/>
    <property type="evidence" value="ECO:0007669"/>
    <property type="project" value="EnsemblPlants"/>
</dbReference>
<dbReference type="Gene3D" id="1.10.357.30">
    <property type="entry name" value="Exocyst complex subunit Sec15 C-terminal domain, N-terminal subdomain"/>
    <property type="match status" value="1"/>
</dbReference>
<dbReference type="InterPro" id="IPR042044">
    <property type="entry name" value="EXOC6PINT-1/Sec15/Tip20_C_dom2"/>
</dbReference>
<dbReference type="GO" id="GO:0009860">
    <property type="term" value="P:pollen tube growth"/>
    <property type="evidence" value="ECO:0007669"/>
    <property type="project" value="EnsemblPlants"/>
</dbReference>
<dbReference type="GO" id="GO:0006893">
    <property type="term" value="P:Golgi to plasma membrane transport"/>
    <property type="evidence" value="ECO:0000318"/>
    <property type="project" value="GO_Central"/>
</dbReference>
<comment type="function">
    <text evidence="4">Component of the exocyst complex involved in the docking of exocytic vesicles with fusion sites on the plasma membrane.</text>
</comment>
<keyword evidence="8" id="KW-1185">Reference proteome</keyword>
<evidence type="ECO:0000313" key="8">
    <source>
        <dbReference type="Proteomes" id="UP000017836"/>
    </source>
</evidence>
<evidence type="ECO:0000256" key="1">
    <source>
        <dbReference type="ARBA" id="ARBA00007944"/>
    </source>
</evidence>
<organism evidence="7 8">
    <name type="scientific">Amborella trichopoda</name>
    <dbReference type="NCBI Taxonomy" id="13333"/>
    <lineage>
        <taxon>Eukaryota</taxon>
        <taxon>Viridiplantae</taxon>
        <taxon>Streptophyta</taxon>
        <taxon>Embryophyta</taxon>
        <taxon>Tracheophyta</taxon>
        <taxon>Spermatophyta</taxon>
        <taxon>Magnoliopsida</taxon>
        <taxon>Amborellales</taxon>
        <taxon>Amborellaceae</taxon>
        <taxon>Amborella</taxon>
    </lineage>
</organism>
<dbReference type="InterPro" id="IPR007225">
    <property type="entry name" value="EXOC6/Sec15"/>
</dbReference>
<dbReference type="eggNOG" id="KOG2176">
    <property type="taxonomic scope" value="Eukaryota"/>
</dbReference>
<dbReference type="Gene3D" id="1.20.58.670">
    <property type="entry name" value="Dsl1p vesicle tethering complex, Tip20p subunit, domain D"/>
    <property type="match status" value="1"/>
</dbReference>
<dbReference type="GO" id="GO:0070062">
    <property type="term" value="C:extracellular exosome"/>
    <property type="evidence" value="ECO:0007669"/>
    <property type="project" value="EnsemblPlants"/>
</dbReference>
<dbReference type="STRING" id="13333.W1NX03"/>
<keyword evidence="2 4" id="KW-0813">Transport</keyword>
<dbReference type="GO" id="GO:0009846">
    <property type="term" value="P:pollen germination"/>
    <property type="evidence" value="ECO:0007669"/>
    <property type="project" value="EnsemblPlants"/>
</dbReference>
<name>W1NX03_AMBTC</name>
<dbReference type="FunFam" id="1.20.58.670:FF:000002">
    <property type="entry name" value="Exocyst complex component"/>
    <property type="match status" value="1"/>
</dbReference>
<evidence type="ECO:0000259" key="5">
    <source>
        <dbReference type="Pfam" id="PF04091"/>
    </source>
</evidence>
<dbReference type="GO" id="GO:0006886">
    <property type="term" value="P:intracellular protein transport"/>
    <property type="evidence" value="ECO:0007669"/>
    <property type="project" value="InterPro"/>
</dbReference>
<dbReference type="InterPro" id="IPR046361">
    <property type="entry name" value="EXOC6/Sec15_C"/>
</dbReference>
<dbReference type="AlphaFoldDB" id="W1NX03"/>
<gene>
    <name evidence="7" type="ORF">AMTR_s00045p00185750</name>
</gene>
<feature type="domain" description="Exocyst complex subunit EXOC6/Sec15 C-terminal" evidence="5">
    <location>
        <begin position="382"/>
        <end position="719"/>
    </location>
</feature>
<dbReference type="EMBL" id="KI394661">
    <property type="protein sequence ID" value="ERN02152.1"/>
    <property type="molecule type" value="Genomic_DNA"/>
</dbReference>
<dbReference type="Proteomes" id="UP000017836">
    <property type="component" value="Unassembled WGS sequence"/>
</dbReference>
<dbReference type="GO" id="GO:0006887">
    <property type="term" value="P:exocytosis"/>
    <property type="evidence" value="ECO:0000318"/>
    <property type="project" value="GO_Central"/>
</dbReference>
<proteinExistence type="inferred from homology"/>
<comment type="similarity">
    <text evidence="1 4">Belongs to the SEC15 family.</text>
</comment>
<evidence type="ECO:0000256" key="3">
    <source>
        <dbReference type="ARBA" id="ARBA00022483"/>
    </source>
</evidence>
<evidence type="ECO:0000256" key="4">
    <source>
        <dbReference type="PIRNR" id="PIRNR025007"/>
    </source>
</evidence>